<keyword evidence="2" id="KW-0808">Transferase</keyword>
<dbReference type="EC" id="2.4.-.-" evidence="2"/>
<keyword evidence="2" id="KW-0328">Glycosyltransferase</keyword>
<dbReference type="PANTHER" id="PTHR12526">
    <property type="entry name" value="GLYCOSYLTRANSFERASE"/>
    <property type="match status" value="1"/>
</dbReference>
<dbReference type="GO" id="GO:0016757">
    <property type="term" value="F:glycosyltransferase activity"/>
    <property type="evidence" value="ECO:0007669"/>
    <property type="project" value="UniProtKB-KW"/>
</dbReference>
<dbReference type="InterPro" id="IPR001296">
    <property type="entry name" value="Glyco_trans_1"/>
</dbReference>
<comment type="caution">
    <text evidence="2">The sequence shown here is derived from an EMBL/GenBank/DDBJ whole genome shotgun (WGS) entry which is preliminary data.</text>
</comment>
<name>A0ABU3LDZ3_9FLAO</name>
<protein>
    <submittedName>
        <fullName evidence="2">Glycosyltransferase family 4 protein</fullName>
        <ecNumber evidence="2">2.4.-.-</ecNumber>
    </submittedName>
</protein>
<organism evidence="2 3">
    <name type="scientific">Asprobacillus argus</name>
    <dbReference type="NCBI Taxonomy" id="3076534"/>
    <lineage>
        <taxon>Bacteria</taxon>
        <taxon>Pseudomonadati</taxon>
        <taxon>Bacteroidota</taxon>
        <taxon>Flavobacteriia</taxon>
        <taxon>Flavobacteriales</taxon>
        <taxon>Flavobacteriaceae</taxon>
        <taxon>Asprobacillus</taxon>
    </lineage>
</organism>
<evidence type="ECO:0000259" key="1">
    <source>
        <dbReference type="Pfam" id="PF00534"/>
    </source>
</evidence>
<feature type="domain" description="Glycosyl transferase family 1" evidence="1">
    <location>
        <begin position="168"/>
        <end position="320"/>
    </location>
</feature>
<evidence type="ECO:0000313" key="2">
    <source>
        <dbReference type="EMBL" id="MDT7831922.1"/>
    </source>
</evidence>
<sequence>MMMNKKVIVYIGNDFSKRSNYNSTMNTLSGLFETEGYQVVKSSGKKNKFLRILAMCSTVLKYSRTADYILIDTFSTLNFYYALVVSQLARALKIRYIPILHGGNLPKRLDNNRALCKAIFKNSYKNIAPSMYLKTHFEKKHYKTEYVPNVITIKDYFYKERKVITPNLLWVRAFDKIYNPQMAIEVLYHVKKLYPEAKLCMVGPEKDQSRKLCENLISMYELIDAVTFTGLLRKEEWHHLSENYDVFINTTNIDNTPVSVIEAMALGLPVISTNIGGLPFLIEDGVDGILVNCNDAEQMSQEISKLIEETSINMARKARKKVEHFDWTYVAEKWKSILS</sequence>
<dbReference type="EMBL" id="JAVTTO010000002">
    <property type="protein sequence ID" value="MDT7831922.1"/>
    <property type="molecule type" value="Genomic_DNA"/>
</dbReference>
<accession>A0ABU3LDZ3</accession>
<proteinExistence type="predicted"/>
<dbReference type="RefSeq" id="WP_349241176.1">
    <property type="nucleotide sequence ID" value="NZ_JAVTTO010000002.1"/>
</dbReference>
<dbReference type="Gene3D" id="3.40.50.2000">
    <property type="entry name" value="Glycogen Phosphorylase B"/>
    <property type="match status" value="2"/>
</dbReference>
<dbReference type="Pfam" id="PF00534">
    <property type="entry name" value="Glycos_transf_1"/>
    <property type="match status" value="1"/>
</dbReference>
<dbReference type="SUPFAM" id="SSF53756">
    <property type="entry name" value="UDP-Glycosyltransferase/glycogen phosphorylase"/>
    <property type="match status" value="1"/>
</dbReference>
<dbReference type="Proteomes" id="UP001257277">
    <property type="component" value="Unassembled WGS sequence"/>
</dbReference>
<dbReference type="PANTHER" id="PTHR12526:SF630">
    <property type="entry name" value="GLYCOSYLTRANSFERASE"/>
    <property type="match status" value="1"/>
</dbReference>
<gene>
    <name evidence="2" type="ORF">RQM59_05990</name>
</gene>
<keyword evidence="3" id="KW-1185">Reference proteome</keyword>
<dbReference type="CDD" id="cd03801">
    <property type="entry name" value="GT4_PimA-like"/>
    <property type="match status" value="1"/>
</dbReference>
<evidence type="ECO:0000313" key="3">
    <source>
        <dbReference type="Proteomes" id="UP001257277"/>
    </source>
</evidence>
<reference evidence="2 3" key="1">
    <citation type="submission" date="2023-09" db="EMBL/GenBank/DDBJ databases">
        <title>Novel taxa isolated from Blanes Bay.</title>
        <authorList>
            <person name="Rey-Velasco X."/>
            <person name="Lucena T."/>
        </authorList>
    </citation>
    <scope>NUCLEOTIDE SEQUENCE [LARGE SCALE GENOMIC DNA]</scope>
    <source>
        <strain evidence="2 3">S356</strain>
    </source>
</reference>